<evidence type="ECO:0000313" key="7">
    <source>
        <dbReference type="EMBL" id="PSC05050.1"/>
    </source>
</evidence>
<feature type="transmembrane region" description="Helical" evidence="6">
    <location>
        <begin position="83"/>
        <end position="103"/>
    </location>
</feature>
<evidence type="ECO:0000256" key="4">
    <source>
        <dbReference type="ARBA" id="ARBA00022989"/>
    </source>
</evidence>
<keyword evidence="5 6" id="KW-0472">Membrane</keyword>
<evidence type="ECO:0000256" key="5">
    <source>
        <dbReference type="ARBA" id="ARBA00023136"/>
    </source>
</evidence>
<dbReference type="AlphaFoldDB" id="A0A2T1HTT4"/>
<keyword evidence="4 6" id="KW-1133">Transmembrane helix</keyword>
<comment type="caution">
    <text evidence="7">The sequence shown here is derived from an EMBL/GenBank/DDBJ whole genome shotgun (WGS) entry which is preliminary data.</text>
</comment>
<dbReference type="EMBL" id="PVZS01000010">
    <property type="protein sequence ID" value="PSC05050.1"/>
    <property type="molecule type" value="Genomic_DNA"/>
</dbReference>
<feature type="transmembrane region" description="Helical" evidence="6">
    <location>
        <begin position="283"/>
        <end position="305"/>
    </location>
</feature>
<evidence type="ECO:0000256" key="6">
    <source>
        <dbReference type="SAM" id="Phobius"/>
    </source>
</evidence>
<gene>
    <name evidence="7" type="ORF">SLNSH_11450</name>
</gene>
<dbReference type="PANTHER" id="PTHR30482:SF20">
    <property type="entry name" value="HIGH-AFFINITY BRANCHED-CHAIN AMINO ACID TRANSPORT SYSTEM PERMEASE PROTEIN LIVM"/>
    <property type="match status" value="1"/>
</dbReference>
<dbReference type="PANTHER" id="PTHR30482">
    <property type="entry name" value="HIGH-AFFINITY BRANCHED-CHAIN AMINO ACID TRANSPORT SYSTEM PERMEASE"/>
    <property type="match status" value="1"/>
</dbReference>
<dbReference type="Pfam" id="PF02653">
    <property type="entry name" value="BPD_transp_2"/>
    <property type="match status" value="1"/>
</dbReference>
<feature type="transmembrane region" description="Helical" evidence="6">
    <location>
        <begin position="59"/>
        <end position="77"/>
    </location>
</feature>
<dbReference type="RefSeq" id="WP_106337121.1">
    <property type="nucleotide sequence ID" value="NZ_PVZS01000010.1"/>
</dbReference>
<feature type="transmembrane region" description="Helical" evidence="6">
    <location>
        <begin position="159"/>
        <end position="179"/>
    </location>
</feature>
<evidence type="ECO:0000313" key="8">
    <source>
        <dbReference type="Proteomes" id="UP000239772"/>
    </source>
</evidence>
<feature type="transmembrane region" description="Helical" evidence="6">
    <location>
        <begin position="32"/>
        <end position="52"/>
    </location>
</feature>
<feature type="transmembrane region" description="Helical" evidence="6">
    <location>
        <begin position="246"/>
        <end position="271"/>
    </location>
</feature>
<feature type="transmembrane region" description="Helical" evidence="6">
    <location>
        <begin position="110"/>
        <end position="128"/>
    </location>
</feature>
<comment type="subcellular location">
    <subcellularLocation>
        <location evidence="1">Cell membrane</location>
        <topology evidence="1">Multi-pass membrane protein</topology>
    </subcellularLocation>
</comment>
<evidence type="ECO:0000256" key="3">
    <source>
        <dbReference type="ARBA" id="ARBA00022692"/>
    </source>
</evidence>
<proteinExistence type="predicted"/>
<organism evidence="7 8">
    <name type="scientific">Alsobacter soli</name>
    <dbReference type="NCBI Taxonomy" id="2109933"/>
    <lineage>
        <taxon>Bacteria</taxon>
        <taxon>Pseudomonadati</taxon>
        <taxon>Pseudomonadota</taxon>
        <taxon>Alphaproteobacteria</taxon>
        <taxon>Hyphomicrobiales</taxon>
        <taxon>Alsobacteraceae</taxon>
        <taxon>Alsobacter</taxon>
    </lineage>
</organism>
<reference evidence="8" key="1">
    <citation type="submission" date="2018-03" db="EMBL/GenBank/DDBJ databases">
        <authorList>
            <person name="Sun L."/>
            <person name="Liu H."/>
            <person name="Chen W."/>
            <person name="Huang K."/>
            <person name="Liu W."/>
            <person name="Gao X."/>
        </authorList>
    </citation>
    <scope>NUCLEOTIDE SEQUENCE [LARGE SCALE GENOMIC DNA]</scope>
    <source>
        <strain evidence="8">SH9</strain>
    </source>
</reference>
<dbReference type="Proteomes" id="UP000239772">
    <property type="component" value="Unassembled WGS sequence"/>
</dbReference>
<evidence type="ECO:0000256" key="1">
    <source>
        <dbReference type="ARBA" id="ARBA00004651"/>
    </source>
</evidence>
<evidence type="ECO:0000256" key="2">
    <source>
        <dbReference type="ARBA" id="ARBA00022475"/>
    </source>
</evidence>
<dbReference type="InterPro" id="IPR043428">
    <property type="entry name" value="LivM-like"/>
</dbReference>
<keyword evidence="3 6" id="KW-0812">Transmembrane</keyword>
<dbReference type="OrthoDB" id="9814461at2"/>
<dbReference type="CDD" id="cd06581">
    <property type="entry name" value="TM_PBP1_LivM_like"/>
    <property type="match status" value="1"/>
</dbReference>
<sequence>MGAKPALLRAGLLLLGLGLLIAVPIGLNRYGVYIMSLWAVMAIAAMGLNLTLGYAGQVSLAQGAFVGIGAYAVAILMTHGMPFIVPLLVAVALSFAIGWALGYPALRVQHHYLAFVTLAFSTLVYLIFRNEEWLTKGIYGIMGFQRPTVFGLSTRTPLAFYYFCLAMLALATAVMAWIVRSPWGRAFVALRENPIRALSLGVDTRRYTLMAFAIGSAMGGFAGALYAPLVEFVDPTPFTLALSLNILMMVIVGGSGFFFGPFLGAAIAVLLPEWLRFAQGWYLVIYAAFVMALLVYTPTGLLGVADRIMANRRTRRASAARAAAAAALDAPGLNPEKP</sequence>
<dbReference type="InterPro" id="IPR001851">
    <property type="entry name" value="ABC_transp_permease"/>
</dbReference>
<protein>
    <submittedName>
        <fullName evidence="7">Branched-chain amino acid ABC transporter permease</fullName>
    </submittedName>
</protein>
<keyword evidence="8" id="KW-1185">Reference proteome</keyword>
<feature type="transmembrane region" description="Helical" evidence="6">
    <location>
        <begin position="207"/>
        <end position="226"/>
    </location>
</feature>
<dbReference type="GO" id="GO:0005886">
    <property type="term" value="C:plasma membrane"/>
    <property type="evidence" value="ECO:0007669"/>
    <property type="project" value="UniProtKB-SubCell"/>
</dbReference>
<name>A0A2T1HTT4_9HYPH</name>
<dbReference type="GO" id="GO:0015658">
    <property type="term" value="F:branched-chain amino acid transmembrane transporter activity"/>
    <property type="evidence" value="ECO:0007669"/>
    <property type="project" value="InterPro"/>
</dbReference>
<keyword evidence="2" id="KW-1003">Cell membrane</keyword>
<accession>A0A2T1HTT4</accession>